<dbReference type="SUPFAM" id="SSF47413">
    <property type="entry name" value="lambda repressor-like DNA-binding domains"/>
    <property type="match status" value="1"/>
</dbReference>
<protein>
    <recommendedName>
        <fullName evidence="1">HTH cro/C1-type domain-containing protein</fullName>
    </recommendedName>
</protein>
<dbReference type="CDD" id="cd00093">
    <property type="entry name" value="HTH_XRE"/>
    <property type="match status" value="1"/>
</dbReference>
<evidence type="ECO:0000259" key="1">
    <source>
        <dbReference type="PROSITE" id="PS50943"/>
    </source>
</evidence>
<feature type="domain" description="HTH cro/C1-type" evidence="1">
    <location>
        <begin position="58"/>
        <end position="112"/>
    </location>
</feature>
<accession>A0ABQ4NRG2</accession>
<keyword evidence="3" id="KW-1185">Reference proteome</keyword>
<dbReference type="Gene3D" id="1.10.260.40">
    <property type="entry name" value="lambda repressor-like DNA-binding domains"/>
    <property type="match status" value="1"/>
</dbReference>
<dbReference type="SMART" id="SM00530">
    <property type="entry name" value="HTH_XRE"/>
    <property type="match status" value="1"/>
</dbReference>
<dbReference type="PROSITE" id="PS50943">
    <property type="entry name" value="HTH_CROC1"/>
    <property type="match status" value="1"/>
</dbReference>
<evidence type="ECO:0000313" key="2">
    <source>
        <dbReference type="EMBL" id="GIT96977.1"/>
    </source>
</evidence>
<dbReference type="EMBL" id="BPFH01000009">
    <property type="protein sequence ID" value="GIT96977.1"/>
    <property type="molecule type" value="Genomic_DNA"/>
</dbReference>
<dbReference type="Pfam" id="PF01381">
    <property type="entry name" value="HTH_3"/>
    <property type="match status" value="1"/>
</dbReference>
<organism evidence="2 3">
    <name type="scientific">Jannaschia pagri</name>
    <dbReference type="NCBI Taxonomy" id="2829797"/>
    <lineage>
        <taxon>Bacteria</taxon>
        <taxon>Pseudomonadati</taxon>
        <taxon>Pseudomonadota</taxon>
        <taxon>Alphaproteobacteria</taxon>
        <taxon>Rhodobacterales</taxon>
        <taxon>Roseobacteraceae</taxon>
        <taxon>Jannaschia</taxon>
    </lineage>
</organism>
<gene>
    <name evidence="2" type="ORF">JANAI62_36000</name>
</gene>
<reference evidence="2 3" key="1">
    <citation type="submission" date="2021-05" db="EMBL/GenBank/DDBJ databases">
        <title>Bacteria Genome sequencing.</title>
        <authorList>
            <person name="Takabe Y."/>
            <person name="Nakajima Y."/>
            <person name="Suzuki S."/>
            <person name="Shiozaki T."/>
        </authorList>
    </citation>
    <scope>NUCLEOTIDE SEQUENCE [LARGE SCALE GENOMIC DNA]</scope>
    <source>
        <strain evidence="2 3">AI_62</strain>
    </source>
</reference>
<dbReference type="InterPro" id="IPR001387">
    <property type="entry name" value="Cro/C1-type_HTH"/>
</dbReference>
<dbReference type="RefSeq" id="WP_220750462.1">
    <property type="nucleotide sequence ID" value="NZ_BPFH01000009.1"/>
</dbReference>
<comment type="caution">
    <text evidence="2">The sequence shown here is derived from an EMBL/GenBank/DDBJ whole genome shotgun (WGS) entry which is preliminary data.</text>
</comment>
<sequence>MSKGRVFEFPGSDLRRLETWDQKQREAAWQKRYEITLAEKRTKELKRTRKPASLAKGITEYRKKRGLSQTDFADELDITRRSLYNYETGATPVPGDIVEEIVTRGDVELSDVFGLPPEVPHRRCRLDDARLAISLFAACLKAYRSAPVDKVVAHVVLKVADWPHSIRRTDHSIKRVAQRLTDDLADEEMAEELDKELKNPSYQSPILAGDSDKALAESVEQQFQLLQQSYATGDDEQFDQALTRVTQARRMKTNGVLDMIRENCAETDP</sequence>
<name>A0ABQ4NRG2_9RHOB</name>
<dbReference type="InterPro" id="IPR010982">
    <property type="entry name" value="Lambda_DNA-bd_dom_sf"/>
</dbReference>
<proteinExistence type="predicted"/>
<evidence type="ECO:0000313" key="3">
    <source>
        <dbReference type="Proteomes" id="UP000786693"/>
    </source>
</evidence>
<dbReference type="Proteomes" id="UP000786693">
    <property type="component" value="Unassembled WGS sequence"/>
</dbReference>